<dbReference type="SUPFAM" id="SSF51556">
    <property type="entry name" value="Metallo-dependent hydrolases"/>
    <property type="match status" value="1"/>
</dbReference>
<dbReference type="GO" id="GO:0005829">
    <property type="term" value="C:cytosol"/>
    <property type="evidence" value="ECO:0007669"/>
    <property type="project" value="TreeGrafter"/>
</dbReference>
<accession>A0A7W5ZW64</accession>
<comment type="caution">
    <text evidence="2">The sequence shown here is derived from an EMBL/GenBank/DDBJ whole genome shotgun (WGS) entry which is preliminary data.</text>
</comment>
<dbReference type="InterPro" id="IPR011059">
    <property type="entry name" value="Metal-dep_hydrolase_composite"/>
</dbReference>
<dbReference type="Gene3D" id="2.30.40.10">
    <property type="entry name" value="Urease, subunit C, domain 1"/>
    <property type="match status" value="1"/>
</dbReference>
<dbReference type="RefSeq" id="WP_183612424.1">
    <property type="nucleotide sequence ID" value="NZ_JACICY010000002.1"/>
</dbReference>
<feature type="domain" description="Amidohydrolase 3" evidence="1">
    <location>
        <begin position="49"/>
        <end position="558"/>
    </location>
</feature>
<dbReference type="AlphaFoldDB" id="A0A7W5ZW64"/>
<dbReference type="PANTHER" id="PTHR11647:SF1">
    <property type="entry name" value="COLLAPSIN RESPONSE MEDIATOR PROTEIN"/>
    <property type="match status" value="1"/>
</dbReference>
<dbReference type="CDD" id="cd01297">
    <property type="entry name" value="D-aminoacylase"/>
    <property type="match status" value="1"/>
</dbReference>
<gene>
    <name evidence="2" type="ORF">GGQ88_001449</name>
</gene>
<dbReference type="PANTHER" id="PTHR11647">
    <property type="entry name" value="HYDRANTOINASE/DIHYDROPYRIMIDINASE FAMILY MEMBER"/>
    <property type="match status" value="1"/>
</dbReference>
<dbReference type="Gene3D" id="3.20.20.140">
    <property type="entry name" value="Metal-dependent hydrolases"/>
    <property type="match status" value="2"/>
</dbReference>
<reference evidence="2 3" key="1">
    <citation type="submission" date="2020-08" db="EMBL/GenBank/DDBJ databases">
        <title>Genomic Encyclopedia of Type Strains, Phase IV (KMG-IV): sequencing the most valuable type-strain genomes for metagenomic binning, comparative biology and taxonomic classification.</title>
        <authorList>
            <person name="Goeker M."/>
        </authorList>
    </citation>
    <scope>NUCLEOTIDE SEQUENCE [LARGE SCALE GENOMIC DNA]</scope>
    <source>
        <strain evidence="2 3">DSM 14552</strain>
    </source>
</reference>
<sequence>MALEATEYDIVIRNGLIADGLGGEPVPGDVAVLGDKIERVGLVLGRGREEIDATGLLVTPGFLDIHTHFDAQAIWESRMSPASEHGVTTVVFGNCGVGFAPCRERDRDSLITLMEGVEDIPEVVMAEGLTWEWETYPQFLDAVASRPHDVNMASYLPHAPLRLYVMGDRASAGEVATPEDRATMARIAAEAMKAGAIGFATSRSLFHRSANGEPICTQDAEEAELLEIAQAMGEPGSGVLQVAVDFGGTRSLDEEFGILSRVARTSGQPLTLPIAQIHSDPDLWRRIMDKVGEANASGANVCAQALPRGIGVIFGLDLSAHPFFLKPSYREIADLPMADRVAALRDPARRARILTEGPVDCHLPVAATINRFEGMYEIGNPIDYEPVPESSIVARAAALGITPEALAYDILVAHGGEPALYMPFANYAAGNLDVALEMLRHPDIVLGLGDGGAHYAVICDASYPTFLLTHWVRDRVRGERIGVPEVIRALSHDTAKAVGLDDRGVIAPGYAADINLLDLAAMRLPSPRVTHDLPKGGRRLSQRAEGYVATIVNGHVTYRNGVPTGQLSGKLVRGRQAAPSRQVMA</sequence>
<dbReference type="InterPro" id="IPR050378">
    <property type="entry name" value="Metallo-dep_Hydrolases_sf"/>
</dbReference>
<evidence type="ECO:0000259" key="1">
    <source>
        <dbReference type="Pfam" id="PF07969"/>
    </source>
</evidence>
<name>A0A7W5ZW64_9SPHN</name>
<evidence type="ECO:0000313" key="3">
    <source>
        <dbReference type="Proteomes" id="UP000562395"/>
    </source>
</evidence>
<dbReference type="EMBL" id="JACICY010000002">
    <property type="protein sequence ID" value="MBB3860188.1"/>
    <property type="molecule type" value="Genomic_DNA"/>
</dbReference>
<proteinExistence type="predicted"/>
<dbReference type="InterPro" id="IPR013108">
    <property type="entry name" value="Amidohydro_3"/>
</dbReference>
<organism evidence="2 3">
    <name type="scientific">Novosphingobium hassiacum</name>
    <dbReference type="NCBI Taxonomy" id="173676"/>
    <lineage>
        <taxon>Bacteria</taxon>
        <taxon>Pseudomonadati</taxon>
        <taxon>Pseudomonadota</taxon>
        <taxon>Alphaproteobacteria</taxon>
        <taxon>Sphingomonadales</taxon>
        <taxon>Sphingomonadaceae</taxon>
        <taxon>Novosphingobium</taxon>
    </lineage>
</organism>
<protein>
    <submittedName>
        <fullName evidence="2">N-acyl-D-aspartate/D-glutamate deacylase</fullName>
    </submittedName>
</protein>
<dbReference type="SUPFAM" id="SSF51338">
    <property type="entry name" value="Composite domain of metallo-dependent hydrolases"/>
    <property type="match status" value="1"/>
</dbReference>
<keyword evidence="3" id="KW-1185">Reference proteome</keyword>
<dbReference type="Proteomes" id="UP000562395">
    <property type="component" value="Unassembled WGS sequence"/>
</dbReference>
<dbReference type="GO" id="GO:0016812">
    <property type="term" value="F:hydrolase activity, acting on carbon-nitrogen (but not peptide) bonds, in cyclic amides"/>
    <property type="evidence" value="ECO:0007669"/>
    <property type="project" value="TreeGrafter"/>
</dbReference>
<dbReference type="Pfam" id="PF07969">
    <property type="entry name" value="Amidohydro_3"/>
    <property type="match status" value="1"/>
</dbReference>
<dbReference type="InterPro" id="IPR032466">
    <property type="entry name" value="Metal_Hydrolase"/>
</dbReference>
<evidence type="ECO:0000313" key="2">
    <source>
        <dbReference type="EMBL" id="MBB3860188.1"/>
    </source>
</evidence>